<dbReference type="Pfam" id="PF08669">
    <property type="entry name" value="GCV_T_C"/>
    <property type="match status" value="1"/>
</dbReference>
<dbReference type="EMBL" id="BSYI01000010">
    <property type="protein sequence ID" value="GMG82393.1"/>
    <property type="molecule type" value="Genomic_DNA"/>
</dbReference>
<reference evidence="7 8" key="1">
    <citation type="submission" date="2023-04" db="EMBL/GenBank/DDBJ databases">
        <title>Marinoamorphus aggregata gen. nov., sp. Nov., isolate from tissue of brittle star Ophioplocus japonicus.</title>
        <authorList>
            <person name="Kawano K."/>
            <person name="Sawayama S."/>
            <person name="Nakagawa S."/>
        </authorList>
    </citation>
    <scope>NUCLEOTIDE SEQUENCE [LARGE SCALE GENOMIC DNA]</scope>
    <source>
        <strain evidence="7 8">NKW23</strain>
    </source>
</reference>
<evidence type="ECO:0000313" key="7">
    <source>
        <dbReference type="EMBL" id="GMG82393.1"/>
    </source>
</evidence>
<dbReference type="InterPro" id="IPR028896">
    <property type="entry name" value="GcvT/YgfZ/DmdA"/>
</dbReference>
<dbReference type="InterPro" id="IPR032503">
    <property type="entry name" value="FAO_M"/>
</dbReference>
<evidence type="ECO:0000259" key="5">
    <source>
        <dbReference type="Pfam" id="PF08669"/>
    </source>
</evidence>
<dbReference type="InterPro" id="IPR006076">
    <property type="entry name" value="FAD-dep_OxRdtase"/>
</dbReference>
<feature type="domain" description="Aminomethyltransferase C-terminal" evidence="5">
    <location>
        <begin position="724"/>
        <end position="803"/>
    </location>
</feature>
<dbReference type="SUPFAM" id="SSF103025">
    <property type="entry name" value="Folate-binding domain"/>
    <property type="match status" value="1"/>
</dbReference>
<name>A0ABQ6LMD7_9RHOB</name>
<comment type="caution">
    <text evidence="7">The sequence shown here is derived from an EMBL/GenBank/DDBJ whole genome shotgun (WGS) entry which is preliminary data.</text>
</comment>
<evidence type="ECO:0000313" key="8">
    <source>
        <dbReference type="Proteomes" id="UP001239909"/>
    </source>
</evidence>
<accession>A0ABQ6LMD7</accession>
<dbReference type="Proteomes" id="UP001239909">
    <property type="component" value="Unassembled WGS sequence"/>
</dbReference>
<feature type="domain" description="GCVT N-terminal" evidence="4">
    <location>
        <begin position="430"/>
        <end position="705"/>
    </location>
</feature>
<dbReference type="PANTHER" id="PTHR43757:SF2">
    <property type="entry name" value="AMINOMETHYLTRANSFERASE, MITOCHONDRIAL"/>
    <property type="match status" value="1"/>
</dbReference>
<dbReference type="Gene3D" id="2.40.30.110">
    <property type="entry name" value="Aminomethyltransferase beta-barrel domains"/>
    <property type="match status" value="1"/>
</dbReference>
<dbReference type="Pfam" id="PF01571">
    <property type="entry name" value="GCV_T"/>
    <property type="match status" value="1"/>
</dbReference>
<protein>
    <submittedName>
        <fullName evidence="7">FAD-dependent oxidoreductase</fullName>
    </submittedName>
</protein>
<feature type="domain" description="FAD dependent oxidoreductase" evidence="3">
    <location>
        <begin position="12"/>
        <end position="369"/>
    </location>
</feature>
<dbReference type="InterPro" id="IPR029043">
    <property type="entry name" value="GcvT/YgfZ_C"/>
</dbReference>
<evidence type="ECO:0000256" key="2">
    <source>
        <dbReference type="ARBA" id="ARBA00023002"/>
    </source>
</evidence>
<evidence type="ECO:0000259" key="6">
    <source>
        <dbReference type="Pfam" id="PF16350"/>
    </source>
</evidence>
<evidence type="ECO:0000259" key="4">
    <source>
        <dbReference type="Pfam" id="PF01571"/>
    </source>
</evidence>
<keyword evidence="8" id="KW-1185">Reference proteome</keyword>
<organism evidence="7 8">
    <name type="scientific">Paralimibaculum aggregatum</name>
    <dbReference type="NCBI Taxonomy" id="3036245"/>
    <lineage>
        <taxon>Bacteria</taxon>
        <taxon>Pseudomonadati</taxon>
        <taxon>Pseudomonadota</taxon>
        <taxon>Alphaproteobacteria</taxon>
        <taxon>Rhodobacterales</taxon>
        <taxon>Paracoccaceae</taxon>
        <taxon>Paralimibaculum</taxon>
    </lineage>
</organism>
<gene>
    <name evidence="7" type="ORF">LNKW23_16060</name>
</gene>
<dbReference type="PANTHER" id="PTHR43757">
    <property type="entry name" value="AMINOMETHYLTRANSFERASE"/>
    <property type="match status" value="1"/>
</dbReference>
<sequence length="812" mass="88775">MVEAMMRTTARAVVIGGGIGGCSALYHLTQEGWTDVMLLERDELTSGTTWHSAAQVTNFGAVQTMVGLKSHSIALYKELAEDPDYPINYHHADGGLRLASEPWHIEGYRHFMSVARGMGVEFELIDAEECARRHPLIVPGGLLGALWDPLDGDIDPAQLCQALARRARKAGAEVHRHTPVTGLTETADGWIVHTPKGDIHAEHVINAGGYRCNEVGAMMGVQLPVASMEHQYFLTEPLAGIEAFGRRVPLIRCPTDDFYARQEKQGLLVGFYEQDCRTWGLDGIDPGFTMALSPDDPDRVLPVLENVFERMPCLTETGIHTIINGPITYTPDGLPLVGRIPRRRNAWCITGLRAGLGEGGGHGWLLAQMMVHGEAVYDTWCLDPRRFGPWATVEFTALKAVEDYQNEFRFHRPHEHRPAGRRMRTTPLTPVLAAAGAEFGVVNGWERALYYKPAPDFTETHGFGFTETHDVVAREVETVRDRVGLAEVNGFNRIEIAGPGARDWLDGLVCGRLPKRTGRVGLCYALAETGCVKIEATVALMAEDRLLWGSAAAAELHDLDWLTERLPADGSITLRPLVDEMTILVVAGPKARALMASVSPRTDWSAEAFPWLAARRVFVGPVEVIALAVSFSGELAWELHVPNAGLLRVHDLLVEAGAPLGLGRFGNLAVESMRLEKGYRHWKADLITEFDPFESALERFVDLGKPDFPGKAALLARQAQGPRRRFVSFVVEDGAAPIHAGDSLMQGDRVVGTASSGGWGHRVGENIGMGFVEPALAAEGTVFEALILGRLVPVRVVAPCRYDPGNTRLRAG</sequence>
<dbReference type="Pfam" id="PF16350">
    <property type="entry name" value="FAO_M"/>
    <property type="match status" value="1"/>
</dbReference>
<evidence type="ECO:0000256" key="1">
    <source>
        <dbReference type="ARBA" id="ARBA00008609"/>
    </source>
</evidence>
<dbReference type="SUPFAM" id="SSF51905">
    <property type="entry name" value="FAD/NAD(P)-binding domain"/>
    <property type="match status" value="1"/>
</dbReference>
<keyword evidence="2" id="KW-0560">Oxidoreductase</keyword>
<dbReference type="Pfam" id="PF01266">
    <property type="entry name" value="DAO"/>
    <property type="match status" value="1"/>
</dbReference>
<dbReference type="PROSITE" id="PS51257">
    <property type="entry name" value="PROKAR_LIPOPROTEIN"/>
    <property type="match status" value="1"/>
</dbReference>
<proteinExistence type="inferred from homology"/>
<feature type="domain" description="FAD dependent oxidoreductase central" evidence="6">
    <location>
        <begin position="372"/>
        <end position="425"/>
    </location>
</feature>
<comment type="similarity">
    <text evidence="1">Belongs to the GcvT family.</text>
</comment>
<dbReference type="InterPro" id="IPR013977">
    <property type="entry name" value="GcvT_C"/>
</dbReference>
<dbReference type="Gene3D" id="3.30.9.10">
    <property type="entry name" value="D-Amino Acid Oxidase, subunit A, domain 2"/>
    <property type="match status" value="1"/>
</dbReference>
<dbReference type="Gene3D" id="3.30.70.1400">
    <property type="entry name" value="Aminomethyltransferase beta-barrel domains"/>
    <property type="match status" value="1"/>
</dbReference>
<dbReference type="InterPro" id="IPR006222">
    <property type="entry name" value="GCVT_N"/>
</dbReference>
<dbReference type="SUPFAM" id="SSF101790">
    <property type="entry name" value="Aminomethyltransferase beta-barrel domain"/>
    <property type="match status" value="1"/>
</dbReference>
<dbReference type="SUPFAM" id="SSF54373">
    <property type="entry name" value="FAD-linked reductases, C-terminal domain"/>
    <property type="match status" value="1"/>
</dbReference>
<evidence type="ECO:0000259" key="3">
    <source>
        <dbReference type="Pfam" id="PF01266"/>
    </source>
</evidence>
<dbReference type="InterPro" id="IPR036188">
    <property type="entry name" value="FAD/NAD-bd_sf"/>
</dbReference>
<dbReference type="Gene3D" id="3.30.1360.120">
    <property type="entry name" value="Probable tRNA modification gtpase trme, domain 1"/>
    <property type="match status" value="1"/>
</dbReference>
<dbReference type="InterPro" id="IPR027266">
    <property type="entry name" value="TrmE/GcvT-like"/>
</dbReference>
<dbReference type="Gene3D" id="3.50.50.60">
    <property type="entry name" value="FAD/NAD(P)-binding domain"/>
    <property type="match status" value="1"/>
</dbReference>